<dbReference type="NCBIfam" id="TIGR00976">
    <property type="entry name" value="CocE_NonD"/>
    <property type="match status" value="1"/>
</dbReference>
<evidence type="ECO:0000256" key="3">
    <source>
        <dbReference type="SAM" id="SignalP"/>
    </source>
</evidence>
<dbReference type="Pfam" id="PF08530">
    <property type="entry name" value="PepX_C"/>
    <property type="match status" value="1"/>
</dbReference>
<dbReference type="RefSeq" id="WP_102766509.1">
    <property type="nucleotide sequence ID" value="NZ_POSP01000001.1"/>
</dbReference>
<dbReference type="Gene3D" id="3.40.50.1820">
    <property type="entry name" value="alpha/beta hydrolase"/>
    <property type="match status" value="1"/>
</dbReference>
<proteinExistence type="predicted"/>
<dbReference type="InterPro" id="IPR000383">
    <property type="entry name" value="Xaa-Pro-like_dom"/>
</dbReference>
<feature type="signal peptide" evidence="3">
    <location>
        <begin position="1"/>
        <end position="25"/>
    </location>
</feature>
<dbReference type="SUPFAM" id="SSF53474">
    <property type="entry name" value="alpha/beta-Hydrolases"/>
    <property type="match status" value="1"/>
</dbReference>
<dbReference type="GO" id="GO:0008239">
    <property type="term" value="F:dipeptidyl-peptidase activity"/>
    <property type="evidence" value="ECO:0007669"/>
    <property type="project" value="InterPro"/>
</dbReference>
<sequence length="647" mass="71821">MRSSSPVASAALFACLLLGSGAVLAQAAGSSGSAAPAPYDFKANYTKYEYRIPVRDGVRLATTVYVPKDSSKKYPILMTRTPYSCAPYGSDRYSGRLAPSEDFLKAGYILVCQDVRGRNMSEGRFVEMTPHVPNKKSKNDVDESSDMHDSVQWLLDHVAGHNGRVGIWGNSYPGFYSAASIIDSHPAIKAASPQAPIADYYKGDDGYHGGAFMLAHNYGFFTSFKPQPNPTSEPSRWGDFRYSSGDAYNYFLKLGNLSNIAKTLGTPGNPYFNDLIEHDSYDEHWKPKSITPHLKGIRAAVLTVGGWFDAEDLPGPLAIYRSIETRNPGISNQIVMGPWRHGGWFRTAGKSMGSVSFGGNNSEYFMKQVMLPFFEQHLRGQGEAKIAEATMFETGSNVWRHYPAWPPAEAKPRQLYFQAGGKLDWKRPEASAGTEAVDRYVSDPNKPVPFTSYAAQGMPAEYMVGDQRFAATRPDVLVYQTEVLERDLTVAGPIKARLYVSTTGSDSDFIVKLIDVYPHDMEDESPSGPPPSDVPPPRQTLNSYQQLVRGEPLRARFRKGLDKPEAVVPGEVMALDIELPDVNHNFRRGHRLMIQVQSSWFPLLDRNPQRFVRIKDAAPEDFQPATQTLFRAGERASQLEMRVIEGP</sequence>
<dbReference type="EMBL" id="POSP01000001">
    <property type="protein sequence ID" value="PND40374.1"/>
    <property type="molecule type" value="Genomic_DNA"/>
</dbReference>
<feature type="region of interest" description="Disordered" evidence="2">
    <location>
        <begin position="520"/>
        <end position="540"/>
    </location>
</feature>
<dbReference type="AlphaFoldDB" id="A0A2N8L3U6"/>
<feature type="chain" id="PRO_5014964396" evidence="3">
    <location>
        <begin position="26"/>
        <end position="647"/>
    </location>
</feature>
<gene>
    <name evidence="5" type="ORF">C1O66_03085</name>
</gene>
<organism evidence="5 6">
    <name type="scientific">Kinneretia aquatilis</name>
    <dbReference type="NCBI Taxonomy" id="2070761"/>
    <lineage>
        <taxon>Bacteria</taxon>
        <taxon>Pseudomonadati</taxon>
        <taxon>Pseudomonadota</taxon>
        <taxon>Betaproteobacteria</taxon>
        <taxon>Burkholderiales</taxon>
        <taxon>Sphaerotilaceae</taxon>
        <taxon>Roseateles</taxon>
    </lineage>
</organism>
<dbReference type="Gene3D" id="1.10.3020.10">
    <property type="entry name" value="alpha-amino acid ester hydrolase ( Helical cap domain)"/>
    <property type="match status" value="1"/>
</dbReference>
<dbReference type="SUPFAM" id="SSF49785">
    <property type="entry name" value="Galactose-binding domain-like"/>
    <property type="match status" value="1"/>
</dbReference>
<reference evidence="5 6" key="1">
    <citation type="submission" date="2018-01" db="EMBL/GenBank/DDBJ databases">
        <title>Draft genome sequence of Paucibacter aquatile CR182 isolated from freshwater of the Nakdong River.</title>
        <authorList>
            <person name="Choi A."/>
            <person name="Chung E.J."/>
        </authorList>
    </citation>
    <scope>NUCLEOTIDE SEQUENCE [LARGE SCALE GENOMIC DNA]</scope>
    <source>
        <strain evidence="5 6">CR182</strain>
    </source>
</reference>
<dbReference type="SMART" id="SM00939">
    <property type="entry name" value="PepX_C"/>
    <property type="match status" value="1"/>
</dbReference>
<comment type="caution">
    <text evidence="5">The sequence shown here is derived from an EMBL/GenBank/DDBJ whole genome shotgun (WGS) entry which is preliminary data.</text>
</comment>
<feature type="domain" description="Xaa-Pro dipeptidyl-peptidase C-terminal" evidence="4">
    <location>
        <begin position="371"/>
        <end position="640"/>
    </location>
</feature>
<accession>A0A2N8L3U6</accession>
<dbReference type="PROSITE" id="PS51257">
    <property type="entry name" value="PROKAR_LIPOPROTEIN"/>
    <property type="match status" value="1"/>
</dbReference>
<evidence type="ECO:0000256" key="2">
    <source>
        <dbReference type="SAM" id="MobiDB-lite"/>
    </source>
</evidence>
<evidence type="ECO:0000256" key="1">
    <source>
        <dbReference type="ARBA" id="ARBA00022801"/>
    </source>
</evidence>
<keyword evidence="1" id="KW-0378">Hydrolase</keyword>
<dbReference type="Gene3D" id="2.60.120.260">
    <property type="entry name" value="Galactose-binding domain-like"/>
    <property type="match status" value="1"/>
</dbReference>
<evidence type="ECO:0000259" key="4">
    <source>
        <dbReference type="SMART" id="SM00939"/>
    </source>
</evidence>
<keyword evidence="3" id="KW-0732">Signal</keyword>
<dbReference type="InterPro" id="IPR013736">
    <property type="entry name" value="Xaa-Pro_dipept_C"/>
</dbReference>
<dbReference type="InterPro" id="IPR029058">
    <property type="entry name" value="AB_hydrolase_fold"/>
</dbReference>
<dbReference type="OrthoDB" id="9806163at2"/>
<dbReference type="InterPro" id="IPR008979">
    <property type="entry name" value="Galactose-bd-like_sf"/>
</dbReference>
<evidence type="ECO:0000313" key="5">
    <source>
        <dbReference type="EMBL" id="PND40374.1"/>
    </source>
</evidence>
<evidence type="ECO:0000313" key="6">
    <source>
        <dbReference type="Proteomes" id="UP000235916"/>
    </source>
</evidence>
<dbReference type="Pfam" id="PF02129">
    <property type="entry name" value="Peptidase_S15"/>
    <property type="match status" value="1"/>
</dbReference>
<protein>
    <submittedName>
        <fullName evidence="5">X-Pro dipeptidyl-peptidase</fullName>
    </submittedName>
</protein>
<keyword evidence="6" id="KW-1185">Reference proteome</keyword>
<dbReference type="Proteomes" id="UP000235916">
    <property type="component" value="Unassembled WGS sequence"/>
</dbReference>
<dbReference type="InterPro" id="IPR005674">
    <property type="entry name" value="CocE/Ser_esterase"/>
</dbReference>
<feature type="compositionally biased region" description="Pro residues" evidence="2">
    <location>
        <begin position="527"/>
        <end position="538"/>
    </location>
</feature>
<name>A0A2N8L3U6_9BURK</name>